<feature type="region of interest" description="Disordered" evidence="1">
    <location>
        <begin position="266"/>
        <end position="287"/>
    </location>
</feature>
<proteinExistence type="predicted"/>
<gene>
    <name evidence="2" type="ORF">ASPCAL00372</name>
</gene>
<evidence type="ECO:0000313" key="2">
    <source>
        <dbReference type="EMBL" id="CEL00776.1"/>
    </source>
</evidence>
<name>A0A0U5FS41_ASPCI</name>
<protein>
    <submittedName>
        <fullName evidence="2">Uncharacterized protein</fullName>
    </submittedName>
</protein>
<dbReference type="OrthoDB" id="5402033at2759"/>
<dbReference type="EMBL" id="CDMC01000001">
    <property type="protein sequence ID" value="CEL00776.1"/>
    <property type="molecule type" value="Genomic_DNA"/>
</dbReference>
<keyword evidence="3" id="KW-1185">Reference proteome</keyword>
<sequence>MYLYNLDTEGLSDLLRNVRGSRVCNIKHFSIASHKESKALAKDVHALLTLPKTLRSVSLYWHNYKFKTGPAKKDVALKISNEQVWQALKQSSATLESLDIVHGFKAGRHNVTDHFGPLTSFTALKSIIIQVEVLLGYDDSSLLTCLPFTHEDLTLMIDTVRLPRLPKLFSQLSLLVSSTKLPSLKSLGLGGKHPSDFSPGRTEPAISDAYQNLHEICLQCAVSFAAVSYHHRNHVFSKGGRDPWIWRKTMYMMGTGFHRMQKVREKLQRRANDESTDSGGDEDRARTGQCHTLPFLDHRGETSYMVFEAQDPPRLPPLISCAFYFTHPDTDRDLPKHLDLVGLYKVLRDWCAEDFHIRLDVYFIPGAGAGSSESECIAHYRAEKAVRANSHEQMQESLARRRDATLPPLPRPLPGMVPEIRGFRRPPWEGNLCICPGRDWRDVDPSNAQTFSCVELGFLLRAGDGDAGGGGGPEPFGVFSQQFPLSGDTDATVAGYVWDIALHFEDPYFGPYQRAVRKGWASW</sequence>
<evidence type="ECO:0000313" key="3">
    <source>
        <dbReference type="Proteomes" id="UP000054771"/>
    </source>
</evidence>
<evidence type="ECO:0000256" key="1">
    <source>
        <dbReference type="SAM" id="MobiDB-lite"/>
    </source>
</evidence>
<dbReference type="AlphaFoldDB" id="A0A0U5FS41"/>
<reference evidence="3" key="1">
    <citation type="journal article" date="2016" name="Genome Announc.">
        <title>Draft genome sequences of fungus Aspergillus calidoustus.</title>
        <authorList>
            <person name="Horn F."/>
            <person name="Linde J."/>
            <person name="Mattern D.J."/>
            <person name="Walther G."/>
            <person name="Guthke R."/>
            <person name="Scherlach K."/>
            <person name="Martin K."/>
            <person name="Brakhage A.A."/>
            <person name="Petzke L."/>
            <person name="Valiante V."/>
        </authorList>
    </citation>
    <scope>NUCLEOTIDE SEQUENCE [LARGE SCALE GENOMIC DNA]</scope>
    <source>
        <strain evidence="3">SF006504</strain>
    </source>
</reference>
<dbReference type="Proteomes" id="UP000054771">
    <property type="component" value="Unassembled WGS sequence"/>
</dbReference>
<accession>A0A0U5FS41</accession>
<organism evidence="2 3">
    <name type="scientific">Aspergillus calidoustus</name>
    <dbReference type="NCBI Taxonomy" id="454130"/>
    <lineage>
        <taxon>Eukaryota</taxon>
        <taxon>Fungi</taxon>
        <taxon>Dikarya</taxon>
        <taxon>Ascomycota</taxon>
        <taxon>Pezizomycotina</taxon>
        <taxon>Eurotiomycetes</taxon>
        <taxon>Eurotiomycetidae</taxon>
        <taxon>Eurotiales</taxon>
        <taxon>Aspergillaceae</taxon>
        <taxon>Aspergillus</taxon>
        <taxon>Aspergillus subgen. Nidulantes</taxon>
    </lineage>
</organism>
<dbReference type="STRING" id="454130.A0A0U5FS41"/>